<name>U5WY58_MYCKA</name>
<evidence type="ECO:0000313" key="1">
    <source>
        <dbReference type="EMBL" id="AGZ54143.1"/>
    </source>
</evidence>
<accession>U5WY58</accession>
<evidence type="ECO:0000313" key="2">
    <source>
        <dbReference type="Proteomes" id="UP000017786"/>
    </source>
</evidence>
<dbReference type="HOGENOM" id="CLU_3330436_0_0_11"/>
<protein>
    <submittedName>
        <fullName evidence="1">Uncharacterized protein</fullName>
    </submittedName>
</protein>
<organism evidence="1 2">
    <name type="scientific">Mycobacterium kansasii ATCC 12478</name>
    <dbReference type="NCBI Taxonomy" id="557599"/>
    <lineage>
        <taxon>Bacteria</taxon>
        <taxon>Bacillati</taxon>
        <taxon>Actinomycetota</taxon>
        <taxon>Actinomycetes</taxon>
        <taxon>Mycobacteriales</taxon>
        <taxon>Mycobacteriaceae</taxon>
        <taxon>Mycobacterium</taxon>
    </lineage>
</organism>
<dbReference type="AlphaFoldDB" id="U5WY58"/>
<sequence>MCRVPVRFDDFVVVGAAIAPCKQSLNQVGVIVGYQRLG</sequence>
<dbReference type="KEGG" id="mkn:MKAN_10365"/>
<proteinExistence type="predicted"/>
<dbReference type="EMBL" id="CP006835">
    <property type="protein sequence ID" value="AGZ54143.1"/>
    <property type="molecule type" value="Genomic_DNA"/>
</dbReference>
<gene>
    <name evidence="1" type="ORF">MKAN_10365</name>
</gene>
<dbReference type="Proteomes" id="UP000017786">
    <property type="component" value="Chromosome"/>
</dbReference>
<reference evidence="1 2" key="1">
    <citation type="submission" date="2013-10" db="EMBL/GenBank/DDBJ databases">
        <title>Genome sequence of Mycobacterium kansasii.</title>
        <authorList>
            <consortium name="McGill University Mycobacterium genome consortium"/>
            <person name="Veyrier F.J."/>
            <person name="Behr M.A."/>
        </authorList>
    </citation>
    <scope>NUCLEOTIDE SEQUENCE [LARGE SCALE GENOMIC DNA]</scope>
    <source>
        <strain evidence="1 2">ATCC 12478</strain>
    </source>
</reference>